<name>A0AAW8D8K0_9BURK</name>
<evidence type="ECO:0000313" key="5">
    <source>
        <dbReference type="Proteomes" id="UP001242045"/>
    </source>
</evidence>
<dbReference type="Pfam" id="PF23598">
    <property type="entry name" value="LRR_14"/>
    <property type="match status" value="1"/>
</dbReference>
<dbReference type="InterPro" id="IPR055414">
    <property type="entry name" value="LRR_R13L4/SHOC2-like"/>
</dbReference>
<evidence type="ECO:0000313" key="4">
    <source>
        <dbReference type="EMBL" id="MDP9897510.1"/>
    </source>
</evidence>
<keyword evidence="1" id="KW-0433">Leucine-rich repeat</keyword>
<dbReference type="InterPro" id="IPR050216">
    <property type="entry name" value="LRR_domain-containing"/>
</dbReference>
<dbReference type="InterPro" id="IPR003591">
    <property type="entry name" value="Leu-rich_rpt_typical-subtyp"/>
</dbReference>
<dbReference type="Proteomes" id="UP001242045">
    <property type="component" value="Unassembled WGS sequence"/>
</dbReference>
<accession>A0AAW8D8K0</accession>
<dbReference type="AlphaFoldDB" id="A0AAW8D8K0"/>
<feature type="domain" description="Disease resistance R13L4/SHOC-2-like LRR" evidence="3">
    <location>
        <begin position="220"/>
        <end position="300"/>
    </location>
</feature>
<organism evidence="4 5">
    <name type="scientific">Variovorax boronicumulans</name>
    <dbReference type="NCBI Taxonomy" id="436515"/>
    <lineage>
        <taxon>Bacteria</taxon>
        <taxon>Pseudomonadati</taxon>
        <taxon>Pseudomonadota</taxon>
        <taxon>Betaproteobacteria</taxon>
        <taxon>Burkholderiales</taxon>
        <taxon>Comamonadaceae</taxon>
        <taxon>Variovorax</taxon>
    </lineage>
</organism>
<dbReference type="Gene3D" id="3.80.10.10">
    <property type="entry name" value="Ribonuclease Inhibitor"/>
    <property type="match status" value="1"/>
</dbReference>
<keyword evidence="2" id="KW-0677">Repeat</keyword>
<evidence type="ECO:0000256" key="2">
    <source>
        <dbReference type="ARBA" id="ARBA00022737"/>
    </source>
</evidence>
<sequence length="316" mass="35398">MQDIFQVGNAHFAFAPETSAQFVDGGMQFELHTLPVAFDKALHAPAFQPDDVDNPSEGTIAPRFGTYGPFFFYDKTDEAHRVVQEPQTRPATFDFRLYERGFAWDRFQGEVTLTPSLVVIRGVMKAYSGDGADSVAIHVRKAFEPGEVMLKPHTYTSLAEAAEVPPERVQRLLIAQPWERGTPKFDAFPPEILRFSRLEFLSLQFAYPEYAPFTALPDAFCALGELKELFIRNSSIAQLPEDFGALAQLEVLSMEHGKLERLPDSICKLARLQRLLLNGNALERLPECIGDLPALRLLAVEKNPFVSLPASLKKIE</sequence>
<protein>
    <recommendedName>
        <fullName evidence="3">Disease resistance R13L4/SHOC-2-like LRR domain-containing protein</fullName>
    </recommendedName>
</protein>
<gene>
    <name evidence="4" type="ORF">J2W31_006657</name>
</gene>
<reference evidence="4" key="1">
    <citation type="submission" date="2023-07" db="EMBL/GenBank/DDBJ databases">
        <title>Sorghum-associated microbial communities from plants grown in Nebraska, USA.</title>
        <authorList>
            <person name="Schachtman D."/>
        </authorList>
    </citation>
    <scope>NUCLEOTIDE SEQUENCE</scope>
    <source>
        <strain evidence="4">DS3754</strain>
    </source>
</reference>
<dbReference type="PANTHER" id="PTHR48051">
    <property type="match status" value="1"/>
</dbReference>
<dbReference type="SMART" id="SM00369">
    <property type="entry name" value="LRR_TYP"/>
    <property type="match status" value="3"/>
</dbReference>
<evidence type="ECO:0000256" key="1">
    <source>
        <dbReference type="ARBA" id="ARBA00022614"/>
    </source>
</evidence>
<comment type="caution">
    <text evidence="4">The sequence shown here is derived from an EMBL/GenBank/DDBJ whole genome shotgun (WGS) entry which is preliminary data.</text>
</comment>
<dbReference type="InterPro" id="IPR032675">
    <property type="entry name" value="LRR_dom_sf"/>
</dbReference>
<evidence type="ECO:0000259" key="3">
    <source>
        <dbReference type="Pfam" id="PF23598"/>
    </source>
</evidence>
<dbReference type="GO" id="GO:0005737">
    <property type="term" value="C:cytoplasm"/>
    <property type="evidence" value="ECO:0007669"/>
    <property type="project" value="TreeGrafter"/>
</dbReference>
<dbReference type="RefSeq" id="WP_307687416.1">
    <property type="nucleotide sequence ID" value="NZ_JAUSRD010000029.1"/>
</dbReference>
<dbReference type="EMBL" id="JAUSRD010000029">
    <property type="protein sequence ID" value="MDP9897510.1"/>
    <property type="molecule type" value="Genomic_DNA"/>
</dbReference>
<dbReference type="SUPFAM" id="SSF52058">
    <property type="entry name" value="L domain-like"/>
    <property type="match status" value="1"/>
</dbReference>
<dbReference type="PANTHER" id="PTHR48051:SF1">
    <property type="entry name" value="RAS SUPPRESSOR PROTEIN 1"/>
    <property type="match status" value="1"/>
</dbReference>
<proteinExistence type="predicted"/>